<evidence type="ECO:0000256" key="1">
    <source>
        <dbReference type="SAM" id="MobiDB-lite"/>
    </source>
</evidence>
<sequence>MLDAAGAKTRSKKHAATNDQLNFWRQLEQDLEAEGRRCAIGDWSKYQKIFRQRKARENGRRVPTAAATAESPGNGKLPELRLPQFTWAVLKFPIFWAQYASSVHERSDLDIATKFAYLVPTTEGKMRSTIERILITAANYPLAVKILKSRLSRPEIVACERSMAL</sequence>
<evidence type="ECO:0008006" key="4">
    <source>
        <dbReference type="Google" id="ProtNLM"/>
    </source>
</evidence>
<dbReference type="Proteomes" id="UP000054783">
    <property type="component" value="Unassembled WGS sequence"/>
</dbReference>
<reference evidence="2 3" key="1">
    <citation type="submission" date="2015-01" db="EMBL/GenBank/DDBJ databases">
        <title>Evolution of Trichinella species and genotypes.</title>
        <authorList>
            <person name="Korhonen P.K."/>
            <person name="Edoardo P."/>
            <person name="Giuseppe L.R."/>
            <person name="Gasser R.B."/>
        </authorList>
    </citation>
    <scope>NUCLEOTIDE SEQUENCE [LARGE SCALE GENOMIC DNA]</scope>
    <source>
        <strain evidence="2">ISS2496</strain>
    </source>
</reference>
<dbReference type="Pfam" id="PF03564">
    <property type="entry name" value="DUF1759"/>
    <property type="match status" value="1"/>
</dbReference>
<name>A0A0V1AAW4_9BILA</name>
<accession>A0A0V1AAW4</accession>
<dbReference type="AlphaFoldDB" id="A0A0V1AAW4"/>
<evidence type="ECO:0000313" key="3">
    <source>
        <dbReference type="Proteomes" id="UP000054783"/>
    </source>
</evidence>
<feature type="region of interest" description="Disordered" evidence="1">
    <location>
        <begin position="54"/>
        <end position="73"/>
    </location>
</feature>
<dbReference type="EMBL" id="JYDQ01000014">
    <property type="protein sequence ID" value="KRY21658.1"/>
    <property type="molecule type" value="Genomic_DNA"/>
</dbReference>
<protein>
    <recommendedName>
        <fullName evidence="4">Retrovirus-related Pol polyprotein from transposon</fullName>
    </recommendedName>
</protein>
<comment type="caution">
    <text evidence="2">The sequence shown here is derived from an EMBL/GenBank/DDBJ whole genome shotgun (WGS) entry which is preliminary data.</text>
</comment>
<organism evidence="2 3">
    <name type="scientific">Trichinella patagoniensis</name>
    <dbReference type="NCBI Taxonomy" id="990121"/>
    <lineage>
        <taxon>Eukaryota</taxon>
        <taxon>Metazoa</taxon>
        <taxon>Ecdysozoa</taxon>
        <taxon>Nematoda</taxon>
        <taxon>Enoplea</taxon>
        <taxon>Dorylaimia</taxon>
        <taxon>Trichinellida</taxon>
        <taxon>Trichinellidae</taxon>
        <taxon>Trichinella</taxon>
    </lineage>
</organism>
<proteinExistence type="predicted"/>
<gene>
    <name evidence="2" type="ORF">T12_1401</name>
</gene>
<keyword evidence="3" id="KW-1185">Reference proteome</keyword>
<evidence type="ECO:0000313" key="2">
    <source>
        <dbReference type="EMBL" id="KRY21658.1"/>
    </source>
</evidence>
<dbReference type="InterPro" id="IPR005312">
    <property type="entry name" value="DUF1759"/>
</dbReference>